<accession>A0A8S1C3B1</accession>
<sequence>MGAEMFSGLRPLWWSSLAFGAAPLGLLPFRAINLVWSLAYLMFFSIYCSFEATSIRLKEIPKFVQEGDFTSATITFVGLIFTLLSSSACCTVLMHIFNSSQKISDLQAKLDDVCNLLGVSLAQRLSRRVRRFLTIFWPFVVYWSVKEVGIYYDIKEFYVTIFECLSVFNRLTLIHIEEQFRTYVEMQKWVFQDINSQLEALLLMPMKSSQEVQRLEILRKCHHNVCDMGAEICELFQSSLVLTIAMNNLDMVQGVYYSFINAADSLGARSMERQRGPDPLFKLLSKYVKTRT</sequence>
<dbReference type="GO" id="GO:0007165">
    <property type="term" value="P:signal transduction"/>
    <property type="evidence" value="ECO:0007669"/>
    <property type="project" value="UniProtKB-KW"/>
</dbReference>
<keyword evidence="5 6" id="KW-0472">Membrane</keyword>
<dbReference type="Pfam" id="PF08395">
    <property type="entry name" value="7tm_7"/>
    <property type="match status" value="1"/>
</dbReference>
<evidence type="ECO:0000256" key="2">
    <source>
        <dbReference type="ARBA" id="ARBA00022475"/>
    </source>
</evidence>
<comment type="caution">
    <text evidence="6">Lacks conserved residue(s) required for the propagation of feature annotation.</text>
</comment>
<keyword evidence="2 6" id="KW-1003">Cell membrane</keyword>
<feature type="transmembrane region" description="Helical" evidence="6">
    <location>
        <begin position="12"/>
        <end position="32"/>
    </location>
</feature>
<evidence type="ECO:0000256" key="6">
    <source>
        <dbReference type="RuleBase" id="RU363108"/>
    </source>
</evidence>
<dbReference type="EMBL" id="CADEPI010000008">
    <property type="protein sequence ID" value="CAB3362374.1"/>
    <property type="molecule type" value="Genomic_DNA"/>
</dbReference>
<evidence type="ECO:0000256" key="5">
    <source>
        <dbReference type="ARBA" id="ARBA00023136"/>
    </source>
</evidence>
<evidence type="ECO:0000256" key="3">
    <source>
        <dbReference type="ARBA" id="ARBA00022692"/>
    </source>
</evidence>
<gene>
    <name evidence="7" type="ORF">CLODIP_2_CD05065</name>
</gene>
<evidence type="ECO:0000313" key="7">
    <source>
        <dbReference type="EMBL" id="CAB3362374.1"/>
    </source>
</evidence>
<dbReference type="GO" id="GO:0005886">
    <property type="term" value="C:plasma membrane"/>
    <property type="evidence" value="ECO:0007669"/>
    <property type="project" value="UniProtKB-SubCell"/>
</dbReference>
<dbReference type="Proteomes" id="UP000494165">
    <property type="component" value="Unassembled WGS sequence"/>
</dbReference>
<evidence type="ECO:0000256" key="4">
    <source>
        <dbReference type="ARBA" id="ARBA00022989"/>
    </source>
</evidence>
<protein>
    <recommendedName>
        <fullName evidence="6">Gustatory receptor</fullName>
    </recommendedName>
</protein>
<evidence type="ECO:0000256" key="1">
    <source>
        <dbReference type="ARBA" id="ARBA00004651"/>
    </source>
</evidence>
<dbReference type="GO" id="GO:0050909">
    <property type="term" value="P:sensory perception of taste"/>
    <property type="evidence" value="ECO:0007669"/>
    <property type="project" value="InterPro"/>
</dbReference>
<evidence type="ECO:0000313" key="8">
    <source>
        <dbReference type="Proteomes" id="UP000494165"/>
    </source>
</evidence>
<proteinExistence type="inferred from homology"/>
<reference evidence="7 8" key="1">
    <citation type="submission" date="2020-04" db="EMBL/GenBank/DDBJ databases">
        <authorList>
            <person name="Alioto T."/>
            <person name="Alioto T."/>
            <person name="Gomez Garrido J."/>
        </authorList>
    </citation>
    <scope>NUCLEOTIDE SEQUENCE [LARGE SCALE GENOMIC DNA]</scope>
</reference>
<keyword evidence="6" id="KW-0807">Transducer</keyword>
<comment type="subcellular location">
    <subcellularLocation>
        <location evidence="1 6">Cell membrane</location>
        <topology evidence="1 6">Multi-pass membrane protein</topology>
    </subcellularLocation>
</comment>
<dbReference type="AlphaFoldDB" id="A0A8S1C3B1"/>
<comment type="similarity">
    <text evidence="6">Belongs to the insect chemoreceptor superfamily. Gustatory receptor (GR) family.</text>
</comment>
<name>A0A8S1C3B1_9INSE</name>
<keyword evidence="3 6" id="KW-0812">Transmembrane</keyword>
<feature type="transmembrane region" description="Helical" evidence="6">
    <location>
        <begin position="69"/>
        <end position="97"/>
    </location>
</feature>
<keyword evidence="4 6" id="KW-1133">Transmembrane helix</keyword>
<keyword evidence="8" id="KW-1185">Reference proteome</keyword>
<keyword evidence="6" id="KW-0675">Receptor</keyword>
<organism evidence="7 8">
    <name type="scientific">Cloeon dipterum</name>
    <dbReference type="NCBI Taxonomy" id="197152"/>
    <lineage>
        <taxon>Eukaryota</taxon>
        <taxon>Metazoa</taxon>
        <taxon>Ecdysozoa</taxon>
        <taxon>Arthropoda</taxon>
        <taxon>Hexapoda</taxon>
        <taxon>Insecta</taxon>
        <taxon>Pterygota</taxon>
        <taxon>Palaeoptera</taxon>
        <taxon>Ephemeroptera</taxon>
        <taxon>Pisciforma</taxon>
        <taxon>Baetidae</taxon>
        <taxon>Cloeon</taxon>
    </lineage>
</organism>
<comment type="caution">
    <text evidence="7">The sequence shown here is derived from an EMBL/GenBank/DDBJ whole genome shotgun (WGS) entry which is preliminary data.</text>
</comment>
<dbReference type="InterPro" id="IPR013604">
    <property type="entry name" value="7TM_chemorcpt"/>
</dbReference>
<comment type="function">
    <text evidence="6">Gustatory receptor which mediates acceptance or avoidance behavior, depending on its substrates.</text>
</comment>